<dbReference type="RefSeq" id="WP_251836477.1">
    <property type="nucleotide sequence ID" value="NZ_JACSQG010000005.1"/>
</dbReference>
<feature type="domain" description="Type 4 fimbrial biogenesis protein PilX N-terminal" evidence="2">
    <location>
        <begin position="10"/>
        <end position="60"/>
    </location>
</feature>
<sequence length="226" mass="24804">MKPFPYARQQGAALLVALVMLLILTVLAVGSMRGVVLESHITGNRAEHLRLQTSAEAALREPEFRFYGPAHLRDKLEPNSINCQKNNRLQDNGANKPCLLDIATEDQRAFMLAPLEFLNLASIPDEEGTEPTSNTSGADTDKAGETEFVAWMPYRGKDSVNDTSSDFPAYWNSLLIAENKDDSALNAEYGAVMEGRGTYFYLVNGQAADRLAVQSTTANIYLGLNN</sequence>
<feature type="region of interest" description="Disordered" evidence="1">
    <location>
        <begin position="123"/>
        <end position="142"/>
    </location>
</feature>
<keyword evidence="4" id="KW-1185">Reference proteome</keyword>
<reference evidence="3 4" key="1">
    <citation type="submission" date="2020-08" db="EMBL/GenBank/DDBJ databases">
        <title>A Genomic Blueprint of the Chicken Gut Microbiome.</title>
        <authorList>
            <person name="Gilroy R."/>
            <person name="Ravi A."/>
            <person name="Getino M."/>
            <person name="Pursley I."/>
            <person name="Horton D.L."/>
            <person name="Alikhan N.-F."/>
            <person name="Baker D."/>
            <person name="Gharbi K."/>
            <person name="Hall N."/>
            <person name="Watson M."/>
            <person name="Adriaenssens E.M."/>
            <person name="Foster-Nyarko E."/>
            <person name="Jarju S."/>
            <person name="Secka A."/>
            <person name="Antonio M."/>
            <person name="Oren A."/>
            <person name="Chaudhuri R."/>
            <person name="La Ragione R.M."/>
            <person name="Hildebrand F."/>
            <person name="Pallen M.J."/>
        </authorList>
    </citation>
    <scope>NUCLEOTIDE SEQUENCE [LARGE SCALE GENOMIC DNA]</scope>
    <source>
        <strain evidence="3 4">Sa2CUA2</strain>
    </source>
</reference>
<accession>A0ABR8TQF4</accession>
<dbReference type="InterPro" id="IPR025746">
    <property type="entry name" value="PilX_N_dom"/>
</dbReference>
<dbReference type="Proteomes" id="UP000611945">
    <property type="component" value="Unassembled WGS sequence"/>
</dbReference>
<evidence type="ECO:0000313" key="3">
    <source>
        <dbReference type="EMBL" id="MBD7977698.1"/>
    </source>
</evidence>
<dbReference type="EMBL" id="JACSQG010000005">
    <property type="protein sequence ID" value="MBD7977698.1"/>
    <property type="molecule type" value="Genomic_DNA"/>
</dbReference>
<comment type="caution">
    <text evidence="3">The sequence shown here is derived from an EMBL/GenBank/DDBJ whole genome shotgun (WGS) entry which is preliminary data.</text>
</comment>
<name>A0ABR8TQF4_9PSED</name>
<evidence type="ECO:0000259" key="2">
    <source>
        <dbReference type="Pfam" id="PF14341"/>
    </source>
</evidence>
<gene>
    <name evidence="3" type="ORF">H9642_10910</name>
</gene>
<dbReference type="Pfam" id="PF14341">
    <property type="entry name" value="PilX_N"/>
    <property type="match status" value="1"/>
</dbReference>
<proteinExistence type="predicted"/>
<protein>
    <submittedName>
        <fullName evidence="3">Pilus assembly protein PilX</fullName>
    </submittedName>
</protein>
<evidence type="ECO:0000313" key="4">
    <source>
        <dbReference type="Proteomes" id="UP000611945"/>
    </source>
</evidence>
<organism evidence="3 4">
    <name type="scientific">Serpens gallinarum</name>
    <dbReference type="NCBI Taxonomy" id="2763075"/>
    <lineage>
        <taxon>Bacteria</taxon>
        <taxon>Pseudomonadati</taxon>
        <taxon>Pseudomonadota</taxon>
        <taxon>Gammaproteobacteria</taxon>
        <taxon>Pseudomonadales</taxon>
        <taxon>Pseudomonadaceae</taxon>
        <taxon>Pseudomonas</taxon>
    </lineage>
</organism>
<evidence type="ECO:0000256" key="1">
    <source>
        <dbReference type="SAM" id="MobiDB-lite"/>
    </source>
</evidence>